<evidence type="ECO:0000313" key="9">
    <source>
        <dbReference type="Proteomes" id="UP000092544"/>
    </source>
</evidence>
<dbReference type="STRING" id="1792290.MSP8886_00377"/>
<feature type="transmembrane region" description="Helical" evidence="6">
    <location>
        <begin position="188"/>
        <end position="211"/>
    </location>
</feature>
<evidence type="ECO:0000256" key="1">
    <source>
        <dbReference type="ARBA" id="ARBA00004141"/>
    </source>
</evidence>
<feature type="domain" description="EamA" evidence="7">
    <location>
        <begin position="8"/>
        <end position="143"/>
    </location>
</feature>
<dbReference type="Pfam" id="PF00892">
    <property type="entry name" value="EamA"/>
    <property type="match status" value="2"/>
</dbReference>
<evidence type="ECO:0000256" key="3">
    <source>
        <dbReference type="ARBA" id="ARBA00022692"/>
    </source>
</evidence>
<evidence type="ECO:0000256" key="5">
    <source>
        <dbReference type="ARBA" id="ARBA00023136"/>
    </source>
</evidence>
<dbReference type="InterPro" id="IPR050638">
    <property type="entry name" value="AA-Vitamin_Transporters"/>
</dbReference>
<evidence type="ECO:0000313" key="8">
    <source>
        <dbReference type="EMBL" id="SBS25750.1"/>
    </source>
</evidence>
<dbReference type="InterPro" id="IPR000620">
    <property type="entry name" value="EamA_dom"/>
</dbReference>
<keyword evidence="9" id="KW-1185">Reference proteome</keyword>
<keyword evidence="4 6" id="KW-1133">Transmembrane helix</keyword>
<dbReference type="AlphaFoldDB" id="A0A1A8T319"/>
<comment type="similarity">
    <text evidence="2">Belongs to the EamA transporter family.</text>
</comment>
<evidence type="ECO:0000256" key="2">
    <source>
        <dbReference type="ARBA" id="ARBA00007362"/>
    </source>
</evidence>
<reference evidence="8 9" key="1">
    <citation type="submission" date="2016-06" db="EMBL/GenBank/DDBJ databases">
        <authorList>
            <person name="Kjaerup R.B."/>
            <person name="Dalgaard T.S."/>
            <person name="Juul-Madsen H.R."/>
        </authorList>
    </citation>
    <scope>NUCLEOTIDE SEQUENCE [LARGE SCALE GENOMIC DNA]</scope>
    <source>
        <strain evidence="8 9">CECT 8886</strain>
    </source>
</reference>
<comment type="subcellular location">
    <subcellularLocation>
        <location evidence="1">Membrane</location>
        <topology evidence="1">Multi-pass membrane protein</topology>
    </subcellularLocation>
</comment>
<evidence type="ECO:0000256" key="6">
    <source>
        <dbReference type="SAM" id="Phobius"/>
    </source>
</evidence>
<feature type="transmembrane region" description="Helical" evidence="6">
    <location>
        <begin position="279"/>
        <end position="298"/>
    </location>
</feature>
<evidence type="ECO:0000256" key="4">
    <source>
        <dbReference type="ARBA" id="ARBA00022989"/>
    </source>
</evidence>
<dbReference type="RefSeq" id="WP_067012127.1">
    <property type="nucleotide sequence ID" value="NZ_FLOB01000001.1"/>
</dbReference>
<keyword evidence="3 6" id="KW-0812">Transmembrane</keyword>
<accession>A0A1A8T319</accession>
<protein>
    <submittedName>
        <fullName evidence="8">Putative DMT superfamily transporter inner membrane protein</fullName>
    </submittedName>
</protein>
<dbReference type="OrthoDB" id="4167046at2"/>
<name>A0A1A8T319_9GAMM</name>
<evidence type="ECO:0000259" key="7">
    <source>
        <dbReference type="Pfam" id="PF00892"/>
    </source>
</evidence>
<proteinExistence type="inferred from homology"/>
<dbReference type="GO" id="GO:0016020">
    <property type="term" value="C:membrane"/>
    <property type="evidence" value="ECO:0007669"/>
    <property type="project" value="UniProtKB-SubCell"/>
</dbReference>
<feature type="transmembrane region" description="Helical" evidence="6">
    <location>
        <begin position="41"/>
        <end position="59"/>
    </location>
</feature>
<dbReference type="InterPro" id="IPR037185">
    <property type="entry name" value="EmrE-like"/>
</dbReference>
<feature type="transmembrane region" description="Helical" evidence="6">
    <location>
        <begin position="101"/>
        <end position="120"/>
    </location>
</feature>
<dbReference type="Proteomes" id="UP000092544">
    <property type="component" value="Unassembled WGS sequence"/>
</dbReference>
<dbReference type="PANTHER" id="PTHR32322:SF2">
    <property type="entry name" value="EAMA DOMAIN-CONTAINING PROTEIN"/>
    <property type="match status" value="1"/>
</dbReference>
<gene>
    <name evidence="8" type="ORF">MSP8886_00377</name>
</gene>
<keyword evidence="5 6" id="KW-0472">Membrane</keyword>
<dbReference type="EMBL" id="FLOB01000001">
    <property type="protein sequence ID" value="SBS25750.1"/>
    <property type="molecule type" value="Genomic_DNA"/>
</dbReference>
<feature type="transmembrane region" description="Helical" evidence="6">
    <location>
        <begin position="132"/>
        <end position="152"/>
    </location>
</feature>
<feature type="transmembrane region" description="Helical" evidence="6">
    <location>
        <begin position="71"/>
        <end position="95"/>
    </location>
</feature>
<feature type="transmembrane region" description="Helical" evidence="6">
    <location>
        <begin position="255"/>
        <end position="273"/>
    </location>
</feature>
<feature type="domain" description="EamA" evidence="7">
    <location>
        <begin position="158"/>
        <end position="294"/>
    </location>
</feature>
<feature type="transmembrane region" description="Helical" evidence="6">
    <location>
        <begin position="223"/>
        <end position="243"/>
    </location>
</feature>
<organism evidence="8 9">
    <name type="scientific">Marinomonas spartinae</name>
    <dbReference type="NCBI Taxonomy" id="1792290"/>
    <lineage>
        <taxon>Bacteria</taxon>
        <taxon>Pseudomonadati</taxon>
        <taxon>Pseudomonadota</taxon>
        <taxon>Gammaproteobacteria</taxon>
        <taxon>Oceanospirillales</taxon>
        <taxon>Oceanospirillaceae</taxon>
        <taxon>Marinomonas</taxon>
    </lineage>
</organism>
<dbReference type="SUPFAM" id="SSF103481">
    <property type="entry name" value="Multidrug resistance efflux transporter EmrE"/>
    <property type="match status" value="2"/>
</dbReference>
<sequence length="316" mass="34690">MTLPSYTRAVLLLILCTFFWGSSFPVGKHILTEVHAYSMVLWRFVIAALCLLIYVKVARIAWPKHLTTQQWLYVVIVSIIGVGGLNLALFSGLTYTSSTDGALIMALSPLFTSLMASLFHRTIPSMGQFISLAISLLGVLLVITNGHLSLLLGLQINYGDKLIFCGMLAWSLYTFLTQGISKWMPLIPYTLVGMISGASVIGLVCLFSPNIHPWHEVIHSSSSVFYGVMYIGMFATVAGYLLWINGVKQLGSAKASLFFNFVPVFAVLVSFLFGQPVTLLQVVGMVVVIFGLVLPNLWSSLTFKTKKAYPACKVTK</sequence>
<dbReference type="PANTHER" id="PTHR32322">
    <property type="entry name" value="INNER MEMBRANE TRANSPORTER"/>
    <property type="match status" value="1"/>
</dbReference>